<dbReference type="EMBL" id="JAQNDK010000001">
    <property type="protein sequence ID" value="MDC0676641.1"/>
    <property type="molecule type" value="Genomic_DNA"/>
</dbReference>
<dbReference type="InterPro" id="IPR002938">
    <property type="entry name" value="FAD-bd"/>
</dbReference>
<keyword evidence="2" id="KW-0503">Monooxygenase</keyword>
<dbReference type="Gene3D" id="3.50.50.60">
    <property type="entry name" value="FAD/NAD(P)-binding domain"/>
    <property type="match status" value="1"/>
</dbReference>
<name>A0ABT5BUN2_9BACT</name>
<dbReference type="PRINTS" id="PR00420">
    <property type="entry name" value="RNGMNOXGNASE"/>
</dbReference>
<evidence type="ECO:0000313" key="2">
    <source>
        <dbReference type="EMBL" id="MDC0676641.1"/>
    </source>
</evidence>
<organism evidence="2 3">
    <name type="scientific">Sorangium atrum</name>
    <dbReference type="NCBI Taxonomy" id="2995308"/>
    <lineage>
        <taxon>Bacteria</taxon>
        <taxon>Pseudomonadati</taxon>
        <taxon>Myxococcota</taxon>
        <taxon>Polyangia</taxon>
        <taxon>Polyangiales</taxon>
        <taxon>Polyangiaceae</taxon>
        <taxon>Sorangium</taxon>
    </lineage>
</organism>
<feature type="domain" description="FAD-binding" evidence="1">
    <location>
        <begin position="2"/>
        <end position="325"/>
    </location>
</feature>
<dbReference type="Proteomes" id="UP001217485">
    <property type="component" value="Unassembled WGS sequence"/>
</dbReference>
<dbReference type="PANTHER" id="PTHR46865:SF2">
    <property type="entry name" value="MONOOXYGENASE"/>
    <property type="match status" value="1"/>
</dbReference>
<evidence type="ECO:0000313" key="3">
    <source>
        <dbReference type="Proteomes" id="UP001217485"/>
    </source>
</evidence>
<comment type="caution">
    <text evidence="2">The sequence shown here is derived from an EMBL/GenBank/DDBJ whole genome shotgun (WGS) entry which is preliminary data.</text>
</comment>
<keyword evidence="3" id="KW-1185">Reference proteome</keyword>
<gene>
    <name evidence="2" type="ORF">POL72_02745</name>
</gene>
<dbReference type="InterPro" id="IPR036188">
    <property type="entry name" value="FAD/NAD-bd_sf"/>
</dbReference>
<dbReference type="GO" id="GO:0004497">
    <property type="term" value="F:monooxygenase activity"/>
    <property type="evidence" value="ECO:0007669"/>
    <property type="project" value="UniProtKB-KW"/>
</dbReference>
<dbReference type="InterPro" id="IPR051704">
    <property type="entry name" value="FAD_aromatic-hydroxylase"/>
</dbReference>
<sequence length="417" mass="45647">MEILISGASIAGPVLAYWLKRHGFRPTVVERAPTLRKTGGHAVDLFRPAMDIVERMGVLARVEAKKTGTERMTLLREGVQRQVDVDVGRLMHAVSDRHVEIMRDDLSEIFHDATRDDVEYVFGDSIASLAEDEAGVDVTFERGAPRRFDLVIGADGLHSNVRRLVFGEERQFARFIGAYLAVISIPNYLQLHDHAVVLGGVGRMAAIYGSHTIDDARAVFLFRSPRELDVHHRDVARQKQLLREAFAGAGWEVPRLMAELDRTPAFYFDSITQLRMDSWSRGRVTLTGDAGYSPGPAVGGSTSLAVVGAYVLAGELAAAGGDHARAFQACERKLADYVRRSRVFALNAARRLVPGSQFELWALAQIGRLVSVAPRGVSRALAKLSSHGVRLHDSIALNEYARAPTAVRQPAVLAGGP</sequence>
<evidence type="ECO:0000259" key="1">
    <source>
        <dbReference type="Pfam" id="PF01494"/>
    </source>
</evidence>
<dbReference type="RefSeq" id="WP_272093419.1">
    <property type="nucleotide sequence ID" value="NZ_JAQNDK010000001.1"/>
</dbReference>
<proteinExistence type="predicted"/>
<dbReference type="PANTHER" id="PTHR46865">
    <property type="entry name" value="OXIDOREDUCTASE-RELATED"/>
    <property type="match status" value="1"/>
</dbReference>
<protein>
    <submittedName>
        <fullName evidence="2">FAD-dependent monooxygenase</fullName>
    </submittedName>
</protein>
<accession>A0ABT5BUN2</accession>
<dbReference type="Pfam" id="PF01494">
    <property type="entry name" value="FAD_binding_3"/>
    <property type="match status" value="1"/>
</dbReference>
<dbReference type="SUPFAM" id="SSF51905">
    <property type="entry name" value="FAD/NAD(P)-binding domain"/>
    <property type="match status" value="1"/>
</dbReference>
<reference evidence="2 3" key="1">
    <citation type="submission" date="2023-01" db="EMBL/GenBank/DDBJ databases">
        <title>Minimal conservation of predation-associated metabolite biosynthetic gene clusters underscores biosynthetic potential of Myxococcota including descriptions for ten novel species: Archangium lansinium sp. nov., Myxococcus landrumus sp. nov., Nannocystis bai.</title>
        <authorList>
            <person name="Ahearne A."/>
            <person name="Stevens C."/>
            <person name="Dowd S."/>
        </authorList>
    </citation>
    <scope>NUCLEOTIDE SEQUENCE [LARGE SCALE GENOMIC DNA]</scope>
    <source>
        <strain evidence="2 3">WIWO2</strain>
    </source>
</reference>
<dbReference type="Gene3D" id="3.30.9.10">
    <property type="entry name" value="D-Amino Acid Oxidase, subunit A, domain 2"/>
    <property type="match status" value="1"/>
</dbReference>
<keyword evidence="2" id="KW-0560">Oxidoreductase</keyword>